<dbReference type="InterPro" id="IPR058163">
    <property type="entry name" value="LysR-type_TF_proteobact-type"/>
</dbReference>
<organism evidence="3 4">
    <name type="scientific">Vasconcelosia minhoensis LEGE 07310</name>
    <dbReference type="NCBI Taxonomy" id="915328"/>
    <lineage>
        <taxon>Bacteria</taxon>
        <taxon>Bacillati</taxon>
        <taxon>Cyanobacteriota</taxon>
        <taxon>Cyanophyceae</taxon>
        <taxon>Nodosilineales</taxon>
        <taxon>Cymatolegaceae</taxon>
        <taxon>Vasconcelosia</taxon>
        <taxon>Vasconcelosia minhoensis</taxon>
    </lineage>
</organism>
<proteinExistence type="inferred from homology"/>
<accession>A0A8J7AYH2</accession>
<dbReference type="InterPro" id="IPR005119">
    <property type="entry name" value="LysR_subst-bd"/>
</dbReference>
<name>A0A8J7AYH2_9CYAN</name>
<dbReference type="Pfam" id="PF03466">
    <property type="entry name" value="LysR_substrate"/>
    <property type="match status" value="1"/>
</dbReference>
<dbReference type="RefSeq" id="WP_193908587.1">
    <property type="nucleotide sequence ID" value="NZ_JADEXG010000036.1"/>
</dbReference>
<dbReference type="SUPFAM" id="SSF53850">
    <property type="entry name" value="Periplasmic binding protein-like II"/>
    <property type="match status" value="1"/>
</dbReference>
<dbReference type="Gene3D" id="3.40.190.290">
    <property type="match status" value="1"/>
</dbReference>
<dbReference type="PANTHER" id="PTHR30537:SF5">
    <property type="entry name" value="HTH-TYPE TRANSCRIPTIONAL ACTIVATOR TTDR-RELATED"/>
    <property type="match status" value="1"/>
</dbReference>
<dbReference type="AlphaFoldDB" id="A0A8J7AYH2"/>
<comment type="caution">
    <text evidence="3">The sequence shown here is derived from an EMBL/GenBank/DDBJ whole genome shotgun (WGS) entry which is preliminary data.</text>
</comment>
<keyword evidence="4" id="KW-1185">Reference proteome</keyword>
<dbReference type="EMBL" id="JADEXG010000036">
    <property type="protein sequence ID" value="MBE9078597.1"/>
    <property type="molecule type" value="Genomic_DNA"/>
</dbReference>
<dbReference type="PANTHER" id="PTHR30537">
    <property type="entry name" value="HTH-TYPE TRANSCRIPTIONAL REGULATOR"/>
    <property type="match status" value="1"/>
</dbReference>
<gene>
    <name evidence="3" type="ORF">IQ241_15060</name>
</gene>
<evidence type="ECO:0000313" key="3">
    <source>
        <dbReference type="EMBL" id="MBE9078597.1"/>
    </source>
</evidence>
<feature type="domain" description="LysR substrate-binding" evidence="2">
    <location>
        <begin position="11"/>
        <end position="78"/>
    </location>
</feature>
<dbReference type="Proteomes" id="UP000636505">
    <property type="component" value="Unassembled WGS sequence"/>
</dbReference>
<evidence type="ECO:0000256" key="1">
    <source>
        <dbReference type="ARBA" id="ARBA00009437"/>
    </source>
</evidence>
<reference evidence="3" key="1">
    <citation type="submission" date="2020-10" db="EMBL/GenBank/DDBJ databases">
        <authorList>
            <person name="Castelo-Branco R."/>
            <person name="Eusebio N."/>
            <person name="Adriana R."/>
            <person name="Vieira A."/>
            <person name="Brugerolle De Fraissinette N."/>
            <person name="Rezende De Castro R."/>
            <person name="Schneider M.P."/>
            <person name="Vasconcelos V."/>
            <person name="Leao P.N."/>
        </authorList>
    </citation>
    <scope>NUCLEOTIDE SEQUENCE</scope>
    <source>
        <strain evidence="3">LEGE 07310</strain>
    </source>
</reference>
<evidence type="ECO:0000259" key="2">
    <source>
        <dbReference type="Pfam" id="PF03466"/>
    </source>
</evidence>
<evidence type="ECO:0000313" key="4">
    <source>
        <dbReference type="Proteomes" id="UP000636505"/>
    </source>
</evidence>
<protein>
    <recommendedName>
        <fullName evidence="2">LysR substrate-binding domain-containing protein</fullName>
    </recommendedName>
</protein>
<comment type="similarity">
    <text evidence="1">Belongs to the LysR transcriptional regulatory family.</text>
</comment>
<sequence>MPVMLSSPLPWAIDGMGLALLPNWLIDDDLQAGSLVNLFPQYRVAATDFSTAAWLVYPSRAYVPLKVRIFIEFLKRSMAKLSQQ</sequence>